<protein>
    <submittedName>
        <fullName evidence="1">Uncharacterized protein</fullName>
    </submittedName>
</protein>
<dbReference type="RefSeq" id="YP_009131252.1">
    <property type="nucleotide sequence ID" value="NC_026851.1"/>
</dbReference>
<gene>
    <name evidence="1" type="primary">ycf34</name>
</gene>
<evidence type="ECO:0000313" key="1">
    <source>
        <dbReference type="EMBL" id="AIB04174.1"/>
    </source>
</evidence>
<organism evidence="1">
    <name type="scientific">Trachydiscus minutus</name>
    <dbReference type="NCBI Taxonomy" id="1032745"/>
    <lineage>
        <taxon>Eukaryota</taxon>
        <taxon>Sar</taxon>
        <taxon>Stramenopiles</taxon>
        <taxon>Ochrophyta</taxon>
        <taxon>Eustigmatophyceae</taxon>
        <taxon>Goniochloridales</taxon>
        <taxon>Goniochloridaceae</taxon>
        <taxon>Trachydiscus</taxon>
    </lineage>
</organism>
<dbReference type="Pfam" id="PF10718">
    <property type="entry name" value="Ycf34"/>
    <property type="match status" value="1"/>
</dbReference>
<geneLocation type="plastid" evidence="1"/>
<proteinExistence type="predicted"/>
<keyword evidence="1" id="KW-0934">Plastid</keyword>
<accession>A0A0D3M5P3</accession>
<dbReference type="InterPro" id="IPR019656">
    <property type="entry name" value="Uncharacterised_Ycf34"/>
</dbReference>
<sequence length="92" mass="10788">MCICINCSFYSTCWINKALLNFPKNYLKLINNIRNLEKVKLNKLDDNYIPIMLDIQLNVSQKNLGREPDVIFCDSFVETPGKWLYQINVDVL</sequence>
<dbReference type="EMBL" id="KJ624065">
    <property type="protein sequence ID" value="AIB04174.1"/>
    <property type="molecule type" value="Genomic_DNA"/>
</dbReference>
<dbReference type="AlphaFoldDB" id="A0A0D3M5P3"/>
<reference evidence="1" key="1">
    <citation type="journal article" date="2015" name="Sci. Rep.">
        <title>Updating algal evolutionary relationships through plastid genome sequencing: did alveolate plastids emerge through endosymbiosis of an ochrophyte?</title>
        <authorList>
            <person name="Sevcikova T."/>
            <person name="Horak A."/>
            <person name="Klimes V."/>
            <person name="Zbrankova V."/>
            <person name="Demir-Hilton E."/>
            <person name="Sudek S."/>
            <person name="Jenkins J."/>
            <person name="Schmutz J."/>
            <person name="Pribyl P."/>
            <person name="Fousek J."/>
            <person name="Vlcek C."/>
            <person name="Lang B.F."/>
            <person name="Obornik M."/>
            <person name="Worden A.Z."/>
            <person name="Elias M."/>
        </authorList>
    </citation>
    <scope>NUCLEOTIDE SEQUENCE</scope>
</reference>
<name>A0A0D3M5P3_9STRA</name>
<dbReference type="GeneID" id="24121309"/>